<dbReference type="EMBL" id="KN881072">
    <property type="protein sequence ID" value="KIY61075.1"/>
    <property type="molecule type" value="Genomic_DNA"/>
</dbReference>
<organism evidence="1 2">
    <name type="scientific">Cylindrobasidium torrendii FP15055 ss-10</name>
    <dbReference type="NCBI Taxonomy" id="1314674"/>
    <lineage>
        <taxon>Eukaryota</taxon>
        <taxon>Fungi</taxon>
        <taxon>Dikarya</taxon>
        <taxon>Basidiomycota</taxon>
        <taxon>Agaricomycotina</taxon>
        <taxon>Agaricomycetes</taxon>
        <taxon>Agaricomycetidae</taxon>
        <taxon>Agaricales</taxon>
        <taxon>Marasmiineae</taxon>
        <taxon>Physalacriaceae</taxon>
        <taxon>Cylindrobasidium</taxon>
    </lineage>
</organism>
<dbReference type="Proteomes" id="UP000054007">
    <property type="component" value="Unassembled WGS sequence"/>
</dbReference>
<dbReference type="AlphaFoldDB" id="A0A0D7AST3"/>
<name>A0A0D7AST3_9AGAR</name>
<evidence type="ECO:0000313" key="1">
    <source>
        <dbReference type="EMBL" id="KIY61075.1"/>
    </source>
</evidence>
<protein>
    <submittedName>
        <fullName evidence="1">Uncharacterized protein</fullName>
    </submittedName>
</protein>
<reference evidence="1 2" key="1">
    <citation type="journal article" date="2015" name="Fungal Genet. Biol.">
        <title>Evolution of novel wood decay mechanisms in Agaricales revealed by the genome sequences of Fistulina hepatica and Cylindrobasidium torrendii.</title>
        <authorList>
            <person name="Floudas D."/>
            <person name="Held B.W."/>
            <person name="Riley R."/>
            <person name="Nagy L.G."/>
            <person name="Koehler G."/>
            <person name="Ransdell A.S."/>
            <person name="Younus H."/>
            <person name="Chow J."/>
            <person name="Chiniquy J."/>
            <person name="Lipzen A."/>
            <person name="Tritt A."/>
            <person name="Sun H."/>
            <person name="Haridas S."/>
            <person name="LaButti K."/>
            <person name="Ohm R.A."/>
            <person name="Kues U."/>
            <person name="Blanchette R.A."/>
            <person name="Grigoriev I.V."/>
            <person name="Minto R.E."/>
            <person name="Hibbett D.S."/>
        </authorList>
    </citation>
    <scope>NUCLEOTIDE SEQUENCE [LARGE SCALE GENOMIC DNA]</scope>
    <source>
        <strain evidence="1 2">FP15055 ss-10</strain>
    </source>
</reference>
<dbReference type="OrthoDB" id="2634326at2759"/>
<keyword evidence="2" id="KW-1185">Reference proteome</keyword>
<proteinExistence type="predicted"/>
<evidence type="ECO:0000313" key="2">
    <source>
        <dbReference type="Proteomes" id="UP000054007"/>
    </source>
</evidence>
<sequence length="86" mass="9859">MSDFISNEVPQWVGMDPAYPLGRCGAQFDDLIVVSPNAGVVYLPMYGQNRTLRLREDYRWGVDDYMNIPQPYSSIHPIRVPFCFTA</sequence>
<gene>
    <name evidence="1" type="ORF">CYLTODRAFT_427696</name>
</gene>
<accession>A0A0D7AST3</accession>